<proteinExistence type="predicted"/>
<dbReference type="STRING" id="29760.D7T9N6"/>
<dbReference type="InterPro" id="IPR045864">
    <property type="entry name" value="aa-tRNA-synth_II/BPL/LPL"/>
</dbReference>
<dbReference type="OrthoDB" id="4457at2759"/>
<organism evidence="1 2">
    <name type="scientific">Vitis vinifera</name>
    <name type="common">Grape</name>
    <dbReference type="NCBI Taxonomy" id="29760"/>
    <lineage>
        <taxon>Eukaryota</taxon>
        <taxon>Viridiplantae</taxon>
        <taxon>Streptophyta</taxon>
        <taxon>Embryophyta</taxon>
        <taxon>Tracheophyta</taxon>
        <taxon>Spermatophyta</taxon>
        <taxon>Magnoliopsida</taxon>
        <taxon>eudicotyledons</taxon>
        <taxon>Gunneridae</taxon>
        <taxon>Pentapetalae</taxon>
        <taxon>rosids</taxon>
        <taxon>Vitales</taxon>
        <taxon>Vitaceae</taxon>
        <taxon>Viteae</taxon>
        <taxon>Vitis</taxon>
    </lineage>
</organism>
<dbReference type="InParanoid" id="D7T9N6"/>
<accession>D7T9N6</accession>
<name>D7T9N6_VITVI</name>
<evidence type="ECO:0000313" key="1">
    <source>
        <dbReference type="EMBL" id="CBI27207.3"/>
    </source>
</evidence>
<reference evidence="2" key="1">
    <citation type="journal article" date="2007" name="Nature">
        <title>The grapevine genome sequence suggests ancestral hexaploidization in major angiosperm phyla.</title>
        <authorList>
            <consortium name="The French-Italian Public Consortium for Grapevine Genome Characterization."/>
            <person name="Jaillon O."/>
            <person name="Aury J.-M."/>
            <person name="Noel B."/>
            <person name="Policriti A."/>
            <person name="Clepet C."/>
            <person name="Casagrande A."/>
            <person name="Choisne N."/>
            <person name="Aubourg S."/>
            <person name="Vitulo N."/>
            <person name="Jubin C."/>
            <person name="Vezzi A."/>
            <person name="Legeai F."/>
            <person name="Hugueney P."/>
            <person name="Dasilva C."/>
            <person name="Horner D."/>
            <person name="Mica E."/>
            <person name="Jublot D."/>
            <person name="Poulain J."/>
            <person name="Bruyere C."/>
            <person name="Billault A."/>
            <person name="Segurens B."/>
            <person name="Gouyvenoux M."/>
            <person name="Ugarte E."/>
            <person name="Cattonaro F."/>
            <person name="Anthouard V."/>
            <person name="Vico V."/>
            <person name="Del Fabbro C."/>
            <person name="Alaux M."/>
            <person name="Di Gaspero G."/>
            <person name="Dumas V."/>
            <person name="Felice N."/>
            <person name="Paillard S."/>
            <person name="Juman I."/>
            <person name="Moroldo M."/>
            <person name="Scalabrin S."/>
            <person name="Canaguier A."/>
            <person name="Le Clainche I."/>
            <person name="Malacrida G."/>
            <person name="Durand E."/>
            <person name="Pesole G."/>
            <person name="Laucou V."/>
            <person name="Chatelet P."/>
            <person name="Merdinoglu D."/>
            <person name="Delledonne M."/>
            <person name="Pezzotti M."/>
            <person name="Lecharny A."/>
            <person name="Scarpelli C."/>
            <person name="Artiguenave F."/>
            <person name="Pe M.E."/>
            <person name="Valle G."/>
            <person name="Morgante M."/>
            <person name="Caboche M."/>
            <person name="Adam-Blondon A.-F."/>
            <person name="Weissenbach J."/>
            <person name="Quetier F."/>
            <person name="Wincker P."/>
        </authorList>
    </citation>
    <scope>NUCLEOTIDE SEQUENCE [LARGE SCALE GENOMIC DNA]</scope>
    <source>
        <strain evidence="2">cv. Pinot noir / PN40024</strain>
    </source>
</reference>
<sequence>MKLLYFEGELAEVNVGKDSKNFYDVLVPADHVSMSCHCKWASDRAVLGWGILMTGDVYWRDYVDSTHYPVFYQWEGVCLFSRGEVSGTDATCYAADDCVVGYATICKI</sequence>
<dbReference type="EMBL" id="FN595752">
    <property type="protein sequence ID" value="CBI27207.3"/>
    <property type="molecule type" value="Genomic_DNA"/>
</dbReference>
<dbReference type="Proteomes" id="UP000009183">
    <property type="component" value="Chromosome 1"/>
</dbReference>
<dbReference type="Gene3D" id="3.30.930.10">
    <property type="entry name" value="Bira Bifunctional Protein, Domain 2"/>
    <property type="match status" value="1"/>
</dbReference>
<evidence type="ECO:0000313" key="2">
    <source>
        <dbReference type="Proteomes" id="UP000009183"/>
    </source>
</evidence>
<keyword evidence="2" id="KW-1185">Reference proteome</keyword>
<dbReference type="PaxDb" id="29760-VIT_01s0011g01390.t01"/>
<gene>
    <name evidence="1" type="ordered locus">VIT_01s0011g01390</name>
</gene>
<dbReference type="eggNOG" id="KOG2783">
    <property type="taxonomic scope" value="Eukaryota"/>
</dbReference>
<dbReference type="HOGENOM" id="CLU_2201843_0_0_1"/>
<protein>
    <submittedName>
        <fullName evidence="1">Uncharacterized protein</fullName>
    </submittedName>
</protein>
<dbReference type="AlphaFoldDB" id="D7T9N6"/>